<dbReference type="GO" id="GO:0005524">
    <property type="term" value="F:ATP binding"/>
    <property type="evidence" value="ECO:0007669"/>
    <property type="project" value="UniProtKB-KW"/>
</dbReference>
<feature type="domain" description="Mur ligase central" evidence="24">
    <location>
        <begin position="120"/>
        <end position="267"/>
    </location>
</feature>
<keyword evidence="14" id="KW-0289">Folate biosynthesis</keyword>
<evidence type="ECO:0000256" key="13">
    <source>
        <dbReference type="ARBA" id="ARBA00022842"/>
    </source>
</evidence>
<comment type="catalytic activity">
    <reaction evidence="20">
        <text>(6R)-5,10-methylenetetrahydrofolyl-(gamma-L-Glu)(n) + L-glutamate + ATP = (6R)-5,10-methylenetetrahydrofolyl-(gamma-L-Glu)(n+1) + ADP + phosphate + H(+)</text>
        <dbReference type="Rhea" id="RHEA:51912"/>
        <dbReference type="Rhea" id="RHEA-COMP:13257"/>
        <dbReference type="Rhea" id="RHEA-COMP:13258"/>
        <dbReference type="ChEBI" id="CHEBI:15378"/>
        <dbReference type="ChEBI" id="CHEBI:29985"/>
        <dbReference type="ChEBI" id="CHEBI:30616"/>
        <dbReference type="ChEBI" id="CHEBI:43474"/>
        <dbReference type="ChEBI" id="CHEBI:136572"/>
        <dbReference type="ChEBI" id="CHEBI:456216"/>
        <dbReference type="EC" id="6.3.2.17"/>
    </reaction>
</comment>
<dbReference type="InterPro" id="IPR018109">
    <property type="entry name" value="Folylpolyglutamate_synth_CS"/>
</dbReference>
<evidence type="ECO:0000256" key="11">
    <source>
        <dbReference type="ARBA" id="ARBA00022741"/>
    </source>
</evidence>
<evidence type="ECO:0000256" key="19">
    <source>
        <dbReference type="ARBA" id="ARBA00047808"/>
    </source>
</evidence>
<dbReference type="GO" id="GO:0004326">
    <property type="term" value="F:tetrahydrofolylpolyglutamate synthase activity"/>
    <property type="evidence" value="ECO:0007669"/>
    <property type="project" value="UniProtKB-EC"/>
</dbReference>
<evidence type="ECO:0000256" key="1">
    <source>
        <dbReference type="ARBA" id="ARBA00001946"/>
    </source>
</evidence>
<evidence type="ECO:0000256" key="4">
    <source>
        <dbReference type="ARBA" id="ARBA00005150"/>
    </source>
</evidence>
<dbReference type="InterPro" id="IPR013221">
    <property type="entry name" value="Mur_ligase_cen"/>
</dbReference>
<dbReference type="SUPFAM" id="SSF53623">
    <property type="entry name" value="MurD-like peptide ligases, catalytic domain"/>
    <property type="match status" value="1"/>
</dbReference>
<dbReference type="InterPro" id="IPR004101">
    <property type="entry name" value="Mur_ligase_C"/>
</dbReference>
<dbReference type="NCBIfam" id="TIGR01499">
    <property type="entry name" value="folC"/>
    <property type="match status" value="1"/>
</dbReference>
<dbReference type="InterPro" id="IPR001645">
    <property type="entry name" value="Folylpolyglutamate_synth"/>
</dbReference>
<keyword evidence="10" id="KW-0479">Metal-binding</keyword>
<dbReference type="PROSITE" id="PS01012">
    <property type="entry name" value="FOLYLPOLYGLU_SYNT_2"/>
    <property type="match status" value="1"/>
</dbReference>
<dbReference type="KEGG" id="abac:LuPra_05851"/>
<dbReference type="PANTHER" id="PTHR11136">
    <property type="entry name" value="FOLYLPOLYGLUTAMATE SYNTHASE-RELATED"/>
    <property type="match status" value="1"/>
</dbReference>
<comment type="cofactor">
    <cofactor evidence="1">
        <name>Mg(2+)</name>
        <dbReference type="ChEBI" id="CHEBI:18420"/>
    </cofactor>
</comment>
<evidence type="ECO:0000256" key="16">
    <source>
        <dbReference type="ARBA" id="ARBA00030592"/>
    </source>
</evidence>
<organism evidence="25 26">
    <name type="scientific">Luteitalea pratensis</name>
    <dbReference type="NCBI Taxonomy" id="1855912"/>
    <lineage>
        <taxon>Bacteria</taxon>
        <taxon>Pseudomonadati</taxon>
        <taxon>Acidobacteriota</taxon>
        <taxon>Vicinamibacteria</taxon>
        <taxon>Vicinamibacterales</taxon>
        <taxon>Vicinamibacteraceae</taxon>
        <taxon>Luteitalea</taxon>
    </lineage>
</organism>
<sequence>MTPQQRLATREFFGIKLGLDTMAALVEALGHPERTFLPVIVAGTNGKGSVTAMVSRALRAAGLRAGRYTSPHLVHLRERFAIDDVDVDDDVLDNALDAVFDAEAALLSRAALPGPATYFELTTAAALVVFRAAAVDVAVVEVGLGGRHDATNIVRAPYAAITSIAFDHMAHLGDTLAAIAREKAGVIMPGAIVVSGVGDHEAAAVIADTCAAQGANLVRADEDAEVDVTMHGGETTIRLRTPFRAYGPVRLALRGGHQVTNAVVAVRLLEALEFAGVGGGAKAITTGLADASWPGRLERRTLANGVPLVLDGAHNPAGAEALARWLREAGFWPMTLVTACMRDKDVEGLLSPLLPLATRIVATAVDFPRALPATDLAATIRALAPGLPVQVAPSPAAAMAAASEHRARAVVAGSLLLVGAVRAWLDAAPVTRDPA</sequence>
<evidence type="ECO:0000256" key="7">
    <source>
        <dbReference type="ARBA" id="ARBA00013025"/>
    </source>
</evidence>
<name>A0A143PXK8_LUTPR</name>
<dbReference type="SUPFAM" id="SSF53244">
    <property type="entry name" value="MurD-like peptide ligases, peptide-binding domain"/>
    <property type="match status" value="1"/>
</dbReference>
<dbReference type="InterPro" id="IPR036565">
    <property type="entry name" value="Mur-like_cat_sf"/>
</dbReference>
<evidence type="ECO:0000256" key="14">
    <source>
        <dbReference type="ARBA" id="ARBA00022909"/>
    </source>
</evidence>
<dbReference type="FunFam" id="3.40.1190.10:FF:000011">
    <property type="entry name" value="Folylpolyglutamate synthase/dihydrofolate synthase"/>
    <property type="match status" value="1"/>
</dbReference>
<evidence type="ECO:0000256" key="21">
    <source>
        <dbReference type="ARBA" id="ARBA00049161"/>
    </source>
</evidence>
<dbReference type="InterPro" id="IPR036615">
    <property type="entry name" value="Mur_ligase_C_dom_sf"/>
</dbReference>
<dbReference type="GO" id="GO:0005737">
    <property type="term" value="C:cytoplasm"/>
    <property type="evidence" value="ECO:0007669"/>
    <property type="project" value="TreeGrafter"/>
</dbReference>
<dbReference type="EC" id="6.3.2.17" evidence="7"/>
<keyword evidence="9 22" id="KW-0436">Ligase</keyword>
<evidence type="ECO:0000256" key="10">
    <source>
        <dbReference type="ARBA" id="ARBA00022723"/>
    </source>
</evidence>
<evidence type="ECO:0000259" key="24">
    <source>
        <dbReference type="Pfam" id="PF08245"/>
    </source>
</evidence>
<dbReference type="PANTHER" id="PTHR11136:SF0">
    <property type="entry name" value="DIHYDROFOLATE SYNTHETASE-RELATED"/>
    <property type="match status" value="1"/>
</dbReference>
<keyword evidence="12 22" id="KW-0067">ATP-binding</keyword>
<gene>
    <name evidence="25" type="primary">fgs</name>
    <name evidence="25" type="ORF">LuPra_05851</name>
</gene>
<evidence type="ECO:0000256" key="3">
    <source>
        <dbReference type="ARBA" id="ARBA00004799"/>
    </source>
</evidence>
<evidence type="ECO:0000256" key="20">
    <source>
        <dbReference type="ARBA" id="ARBA00049035"/>
    </source>
</evidence>
<dbReference type="GO" id="GO:0008841">
    <property type="term" value="F:dihydrofolate synthase activity"/>
    <property type="evidence" value="ECO:0007669"/>
    <property type="project" value="UniProtKB-EC"/>
</dbReference>
<feature type="domain" description="Mur ligase C-terminal" evidence="23">
    <location>
        <begin position="295"/>
        <end position="409"/>
    </location>
</feature>
<comment type="function">
    <text evidence="2">Functions in two distinct reactions of the de novo folate biosynthetic pathway. Catalyzes the addition of a glutamate residue to dihydropteroate (7,8-dihydropteroate or H2Pte) to form dihydrofolate (7,8-dihydrofolate monoglutamate or H2Pte-Glu). Also catalyzes successive additions of L-glutamate to tetrahydrofolate or 10-formyltetrahydrofolate or 5,10-methylenetetrahydrofolate, leading to folylpolyglutamate derivatives.</text>
</comment>
<evidence type="ECO:0000256" key="6">
    <source>
        <dbReference type="ARBA" id="ARBA00013023"/>
    </source>
</evidence>
<dbReference type="EMBL" id="CP015136">
    <property type="protein sequence ID" value="AMY12574.1"/>
    <property type="molecule type" value="Genomic_DNA"/>
</dbReference>
<reference evidence="25 26" key="1">
    <citation type="journal article" date="2016" name="Genome Announc.">
        <title>First Complete Genome Sequence of a Subdivision 6 Acidobacterium Strain.</title>
        <authorList>
            <person name="Huang S."/>
            <person name="Vieira S."/>
            <person name="Bunk B."/>
            <person name="Riedel T."/>
            <person name="Sproer C."/>
            <person name="Overmann J."/>
        </authorList>
    </citation>
    <scope>NUCLEOTIDE SEQUENCE [LARGE SCALE GENOMIC DNA]</scope>
    <source>
        <strain evidence="26">DSM 100886 HEG_-6_39</strain>
    </source>
</reference>
<dbReference type="Pfam" id="PF02875">
    <property type="entry name" value="Mur_ligase_C"/>
    <property type="match status" value="1"/>
</dbReference>
<dbReference type="EC" id="6.3.2.12" evidence="6"/>
<comment type="catalytic activity">
    <reaction evidence="18">
        <text>(6S)-5,6,7,8-tetrahydrofolyl-(gamma-L-Glu)(n) + L-glutamate + ATP = (6S)-5,6,7,8-tetrahydrofolyl-(gamma-L-Glu)(n+1) + ADP + phosphate + H(+)</text>
        <dbReference type="Rhea" id="RHEA:10580"/>
        <dbReference type="Rhea" id="RHEA-COMP:14738"/>
        <dbReference type="Rhea" id="RHEA-COMP:14740"/>
        <dbReference type="ChEBI" id="CHEBI:15378"/>
        <dbReference type="ChEBI" id="CHEBI:29985"/>
        <dbReference type="ChEBI" id="CHEBI:30616"/>
        <dbReference type="ChEBI" id="CHEBI:43474"/>
        <dbReference type="ChEBI" id="CHEBI:141005"/>
        <dbReference type="ChEBI" id="CHEBI:456216"/>
        <dbReference type="EC" id="6.3.2.17"/>
    </reaction>
</comment>
<evidence type="ECO:0000256" key="15">
    <source>
        <dbReference type="ARBA" id="ARBA00030048"/>
    </source>
</evidence>
<dbReference type="OrthoDB" id="9809356at2"/>
<evidence type="ECO:0000259" key="23">
    <source>
        <dbReference type="Pfam" id="PF02875"/>
    </source>
</evidence>
<keyword evidence="11 22" id="KW-0547">Nucleotide-binding</keyword>
<evidence type="ECO:0000256" key="18">
    <source>
        <dbReference type="ARBA" id="ARBA00047493"/>
    </source>
</evidence>
<dbReference type="GO" id="GO:0046656">
    <property type="term" value="P:folic acid biosynthetic process"/>
    <property type="evidence" value="ECO:0007669"/>
    <property type="project" value="UniProtKB-KW"/>
</dbReference>
<evidence type="ECO:0000313" key="25">
    <source>
        <dbReference type="EMBL" id="AMY12574.1"/>
    </source>
</evidence>
<dbReference type="Proteomes" id="UP000076079">
    <property type="component" value="Chromosome"/>
</dbReference>
<keyword evidence="26" id="KW-1185">Reference proteome</keyword>
<dbReference type="PIRSF" id="PIRSF001563">
    <property type="entry name" value="Folylpolyglu_synth"/>
    <property type="match status" value="1"/>
</dbReference>
<evidence type="ECO:0000256" key="17">
    <source>
        <dbReference type="ARBA" id="ARBA00032510"/>
    </source>
</evidence>
<keyword evidence="13" id="KW-0460">Magnesium</keyword>
<dbReference type="RefSeq" id="WP_110174018.1">
    <property type="nucleotide sequence ID" value="NZ_CP015136.1"/>
</dbReference>
<dbReference type="AlphaFoldDB" id="A0A143PXK8"/>
<dbReference type="Gene3D" id="3.40.1190.10">
    <property type="entry name" value="Mur-like, catalytic domain"/>
    <property type="match status" value="1"/>
</dbReference>
<protein>
    <recommendedName>
        <fullName evidence="8">Dihydrofolate synthase/folylpolyglutamate synthase</fullName>
        <ecNumber evidence="6">6.3.2.12</ecNumber>
        <ecNumber evidence="7">6.3.2.17</ecNumber>
    </recommendedName>
    <alternativeName>
        <fullName evidence="17">Folylpoly-gamma-glutamate synthetase-dihydrofolate synthetase</fullName>
    </alternativeName>
    <alternativeName>
        <fullName evidence="15">Folylpolyglutamate synthetase</fullName>
    </alternativeName>
    <alternativeName>
        <fullName evidence="16">Tetrahydrofolylpolyglutamate synthase</fullName>
    </alternativeName>
</protein>
<evidence type="ECO:0000256" key="2">
    <source>
        <dbReference type="ARBA" id="ARBA00002714"/>
    </source>
</evidence>
<evidence type="ECO:0000313" key="26">
    <source>
        <dbReference type="Proteomes" id="UP000076079"/>
    </source>
</evidence>
<evidence type="ECO:0000256" key="12">
    <source>
        <dbReference type="ARBA" id="ARBA00022840"/>
    </source>
</evidence>
<comment type="pathway">
    <text evidence="4">Cofactor biosynthesis; tetrahydrofolylpolyglutamate biosynthesis.</text>
</comment>
<dbReference type="PATRIC" id="fig|1813736.3.peg.6153"/>
<comment type="similarity">
    <text evidence="5 22">Belongs to the folylpolyglutamate synthase family.</text>
</comment>
<evidence type="ECO:0000256" key="9">
    <source>
        <dbReference type="ARBA" id="ARBA00022598"/>
    </source>
</evidence>
<evidence type="ECO:0000256" key="22">
    <source>
        <dbReference type="PIRNR" id="PIRNR001563"/>
    </source>
</evidence>
<reference evidence="26" key="2">
    <citation type="submission" date="2016-04" db="EMBL/GenBank/DDBJ databases">
        <title>First Complete Genome Sequence of a Subdivision 6 Acidobacterium.</title>
        <authorList>
            <person name="Huang S."/>
            <person name="Vieira S."/>
            <person name="Bunk B."/>
            <person name="Riedel T."/>
            <person name="Sproeer C."/>
            <person name="Overmann J."/>
        </authorList>
    </citation>
    <scope>NUCLEOTIDE SEQUENCE [LARGE SCALE GENOMIC DNA]</scope>
    <source>
        <strain evidence="26">DSM 100886 HEG_-6_39</strain>
    </source>
</reference>
<dbReference type="STRING" id="1855912.LuPra_05851"/>
<comment type="catalytic activity">
    <reaction evidence="19">
        <text>10-formyltetrahydrofolyl-(gamma-L-Glu)(n) + L-glutamate + ATP = 10-formyltetrahydrofolyl-(gamma-L-Glu)(n+1) + ADP + phosphate + H(+)</text>
        <dbReference type="Rhea" id="RHEA:51904"/>
        <dbReference type="Rhea" id="RHEA-COMP:13088"/>
        <dbReference type="Rhea" id="RHEA-COMP:14300"/>
        <dbReference type="ChEBI" id="CHEBI:15378"/>
        <dbReference type="ChEBI" id="CHEBI:29985"/>
        <dbReference type="ChEBI" id="CHEBI:30616"/>
        <dbReference type="ChEBI" id="CHEBI:43474"/>
        <dbReference type="ChEBI" id="CHEBI:134413"/>
        <dbReference type="ChEBI" id="CHEBI:456216"/>
        <dbReference type="EC" id="6.3.2.17"/>
    </reaction>
</comment>
<evidence type="ECO:0000256" key="8">
    <source>
        <dbReference type="ARBA" id="ARBA00019357"/>
    </source>
</evidence>
<comment type="catalytic activity">
    <reaction evidence="21">
        <text>7,8-dihydropteroate + L-glutamate + ATP = 7,8-dihydrofolate + ADP + phosphate + H(+)</text>
        <dbReference type="Rhea" id="RHEA:23584"/>
        <dbReference type="ChEBI" id="CHEBI:15378"/>
        <dbReference type="ChEBI" id="CHEBI:17839"/>
        <dbReference type="ChEBI" id="CHEBI:29985"/>
        <dbReference type="ChEBI" id="CHEBI:30616"/>
        <dbReference type="ChEBI" id="CHEBI:43474"/>
        <dbReference type="ChEBI" id="CHEBI:57451"/>
        <dbReference type="ChEBI" id="CHEBI:456216"/>
        <dbReference type="EC" id="6.3.2.12"/>
    </reaction>
</comment>
<dbReference type="Pfam" id="PF08245">
    <property type="entry name" value="Mur_ligase_M"/>
    <property type="match status" value="1"/>
</dbReference>
<accession>A0A143PXK8</accession>
<dbReference type="Gene3D" id="3.90.190.20">
    <property type="entry name" value="Mur ligase, C-terminal domain"/>
    <property type="match status" value="1"/>
</dbReference>
<comment type="pathway">
    <text evidence="3">Cofactor biosynthesis; tetrahydrofolate biosynthesis; 7,8-dihydrofolate from 2-amino-4-hydroxy-6-hydroxymethyl-7,8-dihydropteridine diphosphate and 4-aminobenzoate: step 2/2.</text>
</comment>
<dbReference type="GO" id="GO:0046872">
    <property type="term" value="F:metal ion binding"/>
    <property type="evidence" value="ECO:0007669"/>
    <property type="project" value="UniProtKB-KW"/>
</dbReference>
<evidence type="ECO:0000256" key="5">
    <source>
        <dbReference type="ARBA" id="ARBA00008276"/>
    </source>
</evidence>
<proteinExistence type="inferred from homology"/>